<protein>
    <submittedName>
        <fullName evidence="2">CG10301</fullName>
    </submittedName>
</protein>
<dbReference type="OrthoDB" id="6575879at2759"/>
<feature type="domain" description="CRAL-TRIO" evidence="1">
    <location>
        <begin position="114"/>
        <end position="253"/>
    </location>
</feature>
<evidence type="ECO:0000259" key="1">
    <source>
        <dbReference type="PROSITE" id="PS50191"/>
    </source>
</evidence>
<dbReference type="PANTHER" id="PTHR10174:SF216">
    <property type="entry name" value="CRAL-TRIO DOMAIN-CONTAINING PROTEIN-RELATED"/>
    <property type="match status" value="1"/>
</dbReference>
<dbReference type="AlphaFoldDB" id="A0A0M4F3L9"/>
<dbReference type="Gene3D" id="3.40.525.10">
    <property type="entry name" value="CRAL-TRIO lipid binding domain"/>
    <property type="match status" value="1"/>
</dbReference>
<dbReference type="STRING" id="30019.A0A0M4F3L9"/>
<reference evidence="2 3" key="1">
    <citation type="submission" date="2015-08" db="EMBL/GenBank/DDBJ databases">
        <title>Ancestral chromatin configuration constrains chromatin evolution on differentiating sex chromosomes in Drosophila.</title>
        <authorList>
            <person name="Zhou Q."/>
            <person name="Bachtrog D."/>
        </authorList>
    </citation>
    <scope>NUCLEOTIDE SEQUENCE [LARGE SCALE GENOMIC DNA]</scope>
    <source>
        <tissue evidence="2">Whole larvae</tissue>
    </source>
</reference>
<dbReference type="CDD" id="cd00170">
    <property type="entry name" value="SEC14"/>
    <property type="match status" value="1"/>
</dbReference>
<proteinExistence type="predicted"/>
<dbReference type="InterPro" id="IPR036865">
    <property type="entry name" value="CRAL-TRIO_dom_sf"/>
</dbReference>
<gene>
    <name evidence="2" type="ORF">Dbus_chr3Rg595</name>
</gene>
<dbReference type="PROSITE" id="PS50191">
    <property type="entry name" value="CRAL_TRIO"/>
    <property type="match status" value="1"/>
</dbReference>
<dbReference type="InterPro" id="IPR036273">
    <property type="entry name" value="CRAL/TRIO_N_dom_sf"/>
</dbReference>
<dbReference type="Gene3D" id="1.20.5.1200">
    <property type="entry name" value="Alpha-tocopherol transfer"/>
    <property type="match status" value="1"/>
</dbReference>
<dbReference type="PANTHER" id="PTHR10174">
    <property type="entry name" value="ALPHA-TOCOPHEROL TRANSFER PROTEIN-RELATED"/>
    <property type="match status" value="1"/>
</dbReference>
<sequence length="306" mass="36253">MRRPLSPTLAKLAKLELNETPDRIQQDIIILRVWIRQQPHLRARIEDDFLIAFLRRCRYSLEQTKRRLDRYFTYYNLFPEIMSNRCVTQRLLDINRLGVCLYPDLPKCDNRTALFIARFGHFDPNQYSLREVYHFASMAMEIVALENDYASVAGICEIIDLDGISCDKMRRFDKMFFRKWWSWLYDCSPLRVKEVYLINMSKDIQSTIMSLYNVLSVQVNYPIRLLKNSDELLAHIGKECLPEEYGGTNGHMGESIAYMEDLLNSYRSYFEQDSRYGTLEDLRQGEVATYEAEFGVNGSFRRLNWE</sequence>
<name>A0A0M4F3L9_DROBS</name>
<dbReference type="Gene3D" id="1.10.8.20">
    <property type="entry name" value="N-terminal domain of phosphatidylinositol transfer protein sec14p"/>
    <property type="match status" value="1"/>
</dbReference>
<organism evidence="2 3">
    <name type="scientific">Drosophila busckii</name>
    <name type="common">Fruit fly</name>
    <dbReference type="NCBI Taxonomy" id="30019"/>
    <lineage>
        <taxon>Eukaryota</taxon>
        <taxon>Metazoa</taxon>
        <taxon>Ecdysozoa</taxon>
        <taxon>Arthropoda</taxon>
        <taxon>Hexapoda</taxon>
        <taxon>Insecta</taxon>
        <taxon>Pterygota</taxon>
        <taxon>Neoptera</taxon>
        <taxon>Endopterygota</taxon>
        <taxon>Diptera</taxon>
        <taxon>Brachycera</taxon>
        <taxon>Muscomorpha</taxon>
        <taxon>Ephydroidea</taxon>
        <taxon>Drosophilidae</taxon>
        <taxon>Drosophila</taxon>
    </lineage>
</organism>
<evidence type="ECO:0000313" key="2">
    <source>
        <dbReference type="EMBL" id="ALC45845.1"/>
    </source>
</evidence>
<dbReference type="Proteomes" id="UP000494163">
    <property type="component" value="Chromosome 3R"/>
</dbReference>
<dbReference type="OMA" id="QGSIMYL"/>
<dbReference type="SUPFAM" id="SSF52087">
    <property type="entry name" value="CRAL/TRIO domain"/>
    <property type="match status" value="1"/>
</dbReference>
<accession>A0A0M4F3L9</accession>
<dbReference type="Pfam" id="PF00650">
    <property type="entry name" value="CRAL_TRIO"/>
    <property type="match status" value="1"/>
</dbReference>
<keyword evidence="3" id="KW-1185">Reference proteome</keyword>
<dbReference type="PRINTS" id="PR00180">
    <property type="entry name" value="CRETINALDHBP"/>
</dbReference>
<dbReference type="SMR" id="A0A0M4F3L9"/>
<dbReference type="EMBL" id="CP012526">
    <property type="protein sequence ID" value="ALC45845.1"/>
    <property type="molecule type" value="Genomic_DNA"/>
</dbReference>
<dbReference type="GO" id="GO:0016020">
    <property type="term" value="C:membrane"/>
    <property type="evidence" value="ECO:0007669"/>
    <property type="project" value="TreeGrafter"/>
</dbReference>
<dbReference type="GO" id="GO:1902936">
    <property type="term" value="F:phosphatidylinositol bisphosphate binding"/>
    <property type="evidence" value="ECO:0007669"/>
    <property type="project" value="TreeGrafter"/>
</dbReference>
<dbReference type="SUPFAM" id="SSF46938">
    <property type="entry name" value="CRAL/TRIO N-terminal domain"/>
    <property type="match status" value="1"/>
</dbReference>
<dbReference type="InterPro" id="IPR001251">
    <property type="entry name" value="CRAL-TRIO_dom"/>
</dbReference>
<evidence type="ECO:0000313" key="3">
    <source>
        <dbReference type="Proteomes" id="UP000494163"/>
    </source>
</evidence>